<dbReference type="Pfam" id="PF01812">
    <property type="entry name" value="5-FTHF_cyc-lig"/>
    <property type="match status" value="1"/>
</dbReference>
<comment type="caution">
    <text evidence="7">The sequence shown here is derived from an EMBL/GenBank/DDBJ whole genome shotgun (WGS) entry which is preliminary data.</text>
</comment>
<dbReference type="SUPFAM" id="SSF100950">
    <property type="entry name" value="NagB/RpiA/CoA transferase-like"/>
    <property type="match status" value="1"/>
</dbReference>
<feature type="binding site" evidence="4">
    <location>
        <position position="55"/>
    </location>
    <ligand>
        <name>substrate</name>
    </ligand>
</feature>
<dbReference type="Proteomes" id="UP000824159">
    <property type="component" value="Unassembled WGS sequence"/>
</dbReference>
<dbReference type="InterPro" id="IPR002698">
    <property type="entry name" value="FTHF_cligase"/>
</dbReference>
<comment type="cofactor">
    <cofactor evidence="5">
        <name>Mg(2+)</name>
        <dbReference type="ChEBI" id="CHEBI:18420"/>
    </cofactor>
</comment>
<keyword evidence="5" id="KW-0460">Magnesium</keyword>
<evidence type="ECO:0000256" key="5">
    <source>
        <dbReference type="RuleBase" id="RU361279"/>
    </source>
</evidence>
<dbReference type="Gene3D" id="3.40.50.10420">
    <property type="entry name" value="NagB/RpiA/CoA transferase-like"/>
    <property type="match status" value="1"/>
</dbReference>
<comment type="catalytic activity">
    <reaction evidence="5">
        <text>(6S)-5-formyl-5,6,7,8-tetrahydrofolate + ATP = (6R)-5,10-methenyltetrahydrofolate + ADP + phosphate</text>
        <dbReference type="Rhea" id="RHEA:10488"/>
        <dbReference type="ChEBI" id="CHEBI:30616"/>
        <dbReference type="ChEBI" id="CHEBI:43474"/>
        <dbReference type="ChEBI" id="CHEBI:57455"/>
        <dbReference type="ChEBI" id="CHEBI:57457"/>
        <dbReference type="ChEBI" id="CHEBI:456216"/>
        <dbReference type="EC" id="6.3.3.2"/>
    </reaction>
</comment>
<feature type="region of interest" description="Disordered" evidence="6">
    <location>
        <begin position="1"/>
        <end position="20"/>
    </location>
</feature>
<evidence type="ECO:0000256" key="6">
    <source>
        <dbReference type="SAM" id="MobiDB-lite"/>
    </source>
</evidence>
<protein>
    <recommendedName>
        <fullName evidence="5">5-formyltetrahydrofolate cyclo-ligase</fullName>
        <ecNumber evidence="5">6.3.3.2</ecNumber>
    </recommendedName>
</protein>
<feature type="binding site" evidence="4">
    <location>
        <begin position="4"/>
        <end position="8"/>
    </location>
    <ligand>
        <name>ATP</name>
        <dbReference type="ChEBI" id="CHEBI:30616"/>
    </ligand>
</feature>
<proteinExistence type="inferred from homology"/>
<evidence type="ECO:0000256" key="2">
    <source>
        <dbReference type="ARBA" id="ARBA00022741"/>
    </source>
</evidence>
<dbReference type="InterPro" id="IPR024185">
    <property type="entry name" value="FTHF_cligase-like_sf"/>
</dbReference>
<dbReference type="GO" id="GO:0046872">
    <property type="term" value="F:metal ion binding"/>
    <property type="evidence" value="ECO:0007669"/>
    <property type="project" value="UniProtKB-KW"/>
</dbReference>
<name>A0A9D1HFA2_9FIRM</name>
<evidence type="ECO:0000256" key="1">
    <source>
        <dbReference type="ARBA" id="ARBA00010638"/>
    </source>
</evidence>
<evidence type="ECO:0000256" key="3">
    <source>
        <dbReference type="ARBA" id="ARBA00022840"/>
    </source>
</evidence>
<accession>A0A9D1HFA2</accession>
<reference evidence="7" key="1">
    <citation type="submission" date="2020-10" db="EMBL/GenBank/DDBJ databases">
        <authorList>
            <person name="Gilroy R."/>
        </authorList>
    </citation>
    <scope>NUCLEOTIDE SEQUENCE</scope>
    <source>
        <strain evidence="7">CHK176-22527</strain>
    </source>
</reference>
<feature type="binding site" evidence="4">
    <location>
        <begin position="130"/>
        <end position="138"/>
    </location>
    <ligand>
        <name>ATP</name>
        <dbReference type="ChEBI" id="CHEBI:30616"/>
    </ligand>
</feature>
<gene>
    <name evidence="7" type="ORF">IAD12_06330</name>
</gene>
<dbReference type="EC" id="6.3.3.2" evidence="5"/>
<dbReference type="InterPro" id="IPR037171">
    <property type="entry name" value="NagB/RpiA_transferase-like"/>
</dbReference>
<dbReference type="GO" id="GO:0030272">
    <property type="term" value="F:5-formyltetrahydrofolate cyclo-ligase activity"/>
    <property type="evidence" value="ECO:0007669"/>
    <property type="project" value="UniProtKB-EC"/>
</dbReference>
<evidence type="ECO:0000313" key="8">
    <source>
        <dbReference type="Proteomes" id="UP000824159"/>
    </source>
</evidence>
<evidence type="ECO:0000313" key="7">
    <source>
        <dbReference type="EMBL" id="HIT99852.1"/>
    </source>
</evidence>
<evidence type="ECO:0000256" key="4">
    <source>
        <dbReference type="PIRSR" id="PIRSR006806-1"/>
    </source>
</evidence>
<dbReference type="GO" id="GO:0035999">
    <property type="term" value="P:tetrahydrofolate interconversion"/>
    <property type="evidence" value="ECO:0007669"/>
    <property type="project" value="TreeGrafter"/>
</dbReference>
<keyword evidence="3 4" id="KW-0067">ATP-binding</keyword>
<keyword evidence="5" id="KW-0479">Metal-binding</keyword>
<feature type="binding site" evidence="4">
    <location>
        <position position="50"/>
    </location>
    <ligand>
        <name>substrate</name>
    </ligand>
</feature>
<dbReference type="PIRSF" id="PIRSF006806">
    <property type="entry name" value="FTHF_cligase"/>
    <property type="match status" value="1"/>
</dbReference>
<dbReference type="PANTHER" id="PTHR23407:SF1">
    <property type="entry name" value="5-FORMYLTETRAHYDROFOLATE CYCLO-LIGASE"/>
    <property type="match status" value="1"/>
</dbReference>
<dbReference type="AlphaFoldDB" id="A0A9D1HFA2"/>
<organism evidence="7 8">
    <name type="scientific">Candidatus Allocopromorpha excrementavium</name>
    <dbReference type="NCBI Taxonomy" id="2840741"/>
    <lineage>
        <taxon>Bacteria</taxon>
        <taxon>Bacillati</taxon>
        <taxon>Bacillota</taxon>
        <taxon>Clostridia</taxon>
        <taxon>Eubacteriales</taxon>
        <taxon>Eubacteriaceae</taxon>
        <taxon>Eubacteriaceae incertae sedis</taxon>
        <taxon>Candidatus Allocopromorpha</taxon>
    </lineage>
</organism>
<sequence length="183" mass="20949">MNEKNEIRKEMLSRRKSMDKSTADELSKKICAVVQALDLYKSAEDLCLYMPVNNETDVMYLAKAAFCEGKNIWMPKVNGCEMDFFLWDENTEMERGAFGIPEPKSQIKLEPNENTLVIMPGAAFSLKYERIGYGGGYYDRFLEKHPECKTAAVCFGFQIRPELPSEEHDIKPNAIICENKVLL</sequence>
<dbReference type="GO" id="GO:0005524">
    <property type="term" value="F:ATP binding"/>
    <property type="evidence" value="ECO:0007669"/>
    <property type="project" value="UniProtKB-KW"/>
</dbReference>
<keyword evidence="7" id="KW-0436">Ligase</keyword>
<reference evidence="7" key="2">
    <citation type="journal article" date="2021" name="PeerJ">
        <title>Extensive microbial diversity within the chicken gut microbiome revealed by metagenomics and culture.</title>
        <authorList>
            <person name="Gilroy R."/>
            <person name="Ravi A."/>
            <person name="Getino M."/>
            <person name="Pursley I."/>
            <person name="Horton D.L."/>
            <person name="Alikhan N.F."/>
            <person name="Baker D."/>
            <person name="Gharbi K."/>
            <person name="Hall N."/>
            <person name="Watson M."/>
            <person name="Adriaenssens E.M."/>
            <person name="Foster-Nyarko E."/>
            <person name="Jarju S."/>
            <person name="Secka A."/>
            <person name="Antonio M."/>
            <person name="Oren A."/>
            <person name="Chaudhuri R.R."/>
            <person name="La Ragione R."/>
            <person name="Hildebrand F."/>
            <person name="Pallen M.J."/>
        </authorList>
    </citation>
    <scope>NUCLEOTIDE SEQUENCE</scope>
    <source>
        <strain evidence="7">CHK176-22527</strain>
    </source>
</reference>
<keyword evidence="2 4" id="KW-0547">Nucleotide-binding</keyword>
<dbReference type="PANTHER" id="PTHR23407">
    <property type="entry name" value="ATPASE INHIBITOR/5-FORMYLTETRAHYDROFOLATE CYCLO-LIGASE"/>
    <property type="match status" value="1"/>
</dbReference>
<dbReference type="GO" id="GO:0009396">
    <property type="term" value="P:folic acid-containing compound biosynthetic process"/>
    <property type="evidence" value="ECO:0007669"/>
    <property type="project" value="TreeGrafter"/>
</dbReference>
<dbReference type="NCBIfam" id="TIGR02727">
    <property type="entry name" value="MTHFS_bact"/>
    <property type="match status" value="1"/>
</dbReference>
<comment type="similarity">
    <text evidence="1 5">Belongs to the 5-formyltetrahydrofolate cyclo-ligase family.</text>
</comment>
<dbReference type="EMBL" id="DVLX01000080">
    <property type="protein sequence ID" value="HIT99852.1"/>
    <property type="molecule type" value="Genomic_DNA"/>
</dbReference>